<dbReference type="GO" id="GO:0016874">
    <property type="term" value="F:ligase activity"/>
    <property type="evidence" value="ECO:0007669"/>
    <property type="project" value="UniProtKB-KW"/>
</dbReference>
<dbReference type="AlphaFoldDB" id="A0AAD6XNB9"/>
<evidence type="ECO:0000313" key="2">
    <source>
        <dbReference type="Proteomes" id="UP001222325"/>
    </source>
</evidence>
<keyword evidence="2" id="KW-1185">Reference proteome</keyword>
<dbReference type="InterPro" id="IPR009097">
    <property type="entry name" value="Cyclic_Pdiesterase"/>
</dbReference>
<keyword evidence="1" id="KW-0436">Ligase</keyword>
<gene>
    <name evidence="1" type="ORF">B0H15DRAFT_912718</name>
</gene>
<dbReference type="Proteomes" id="UP001222325">
    <property type="component" value="Unassembled WGS sequence"/>
</dbReference>
<protein>
    <submittedName>
        <fullName evidence="1">RNA ligase/cyclic nucleotide phosphodiesterase</fullName>
    </submittedName>
</protein>
<organism evidence="1 2">
    <name type="scientific">Mycena belliarum</name>
    <dbReference type="NCBI Taxonomy" id="1033014"/>
    <lineage>
        <taxon>Eukaryota</taxon>
        <taxon>Fungi</taxon>
        <taxon>Dikarya</taxon>
        <taxon>Basidiomycota</taxon>
        <taxon>Agaricomycotina</taxon>
        <taxon>Agaricomycetes</taxon>
        <taxon>Agaricomycetidae</taxon>
        <taxon>Agaricales</taxon>
        <taxon>Marasmiineae</taxon>
        <taxon>Mycenaceae</taxon>
        <taxon>Mycena</taxon>
    </lineage>
</organism>
<dbReference type="SUPFAM" id="SSF55144">
    <property type="entry name" value="LigT-like"/>
    <property type="match status" value="1"/>
</dbReference>
<reference evidence="1" key="1">
    <citation type="submission" date="2023-03" db="EMBL/GenBank/DDBJ databases">
        <title>Massive genome expansion in bonnet fungi (Mycena s.s.) driven by repeated elements and novel gene families across ecological guilds.</title>
        <authorList>
            <consortium name="Lawrence Berkeley National Laboratory"/>
            <person name="Harder C.B."/>
            <person name="Miyauchi S."/>
            <person name="Viragh M."/>
            <person name="Kuo A."/>
            <person name="Thoen E."/>
            <person name="Andreopoulos B."/>
            <person name="Lu D."/>
            <person name="Skrede I."/>
            <person name="Drula E."/>
            <person name="Henrissat B."/>
            <person name="Morin E."/>
            <person name="Kohler A."/>
            <person name="Barry K."/>
            <person name="LaButti K."/>
            <person name="Morin E."/>
            <person name="Salamov A."/>
            <person name="Lipzen A."/>
            <person name="Mereny Z."/>
            <person name="Hegedus B."/>
            <person name="Baldrian P."/>
            <person name="Stursova M."/>
            <person name="Weitz H."/>
            <person name="Taylor A."/>
            <person name="Grigoriev I.V."/>
            <person name="Nagy L.G."/>
            <person name="Martin F."/>
            <person name="Kauserud H."/>
        </authorList>
    </citation>
    <scope>NUCLEOTIDE SEQUENCE</scope>
    <source>
        <strain evidence="1">CBHHK173m</strain>
    </source>
</reference>
<comment type="caution">
    <text evidence="1">The sequence shown here is derived from an EMBL/GenBank/DDBJ whole genome shotgun (WGS) entry which is preliminary data.</text>
</comment>
<dbReference type="EMBL" id="JARJCN010000048">
    <property type="protein sequence ID" value="KAJ7081883.1"/>
    <property type="molecule type" value="Genomic_DNA"/>
</dbReference>
<proteinExistence type="predicted"/>
<evidence type="ECO:0000313" key="1">
    <source>
        <dbReference type="EMBL" id="KAJ7081883.1"/>
    </source>
</evidence>
<name>A0AAD6XNB9_9AGAR</name>
<sequence>MPNETLNPFNSLLENSEFNSDRIQARYANHRAMRNAEQTAKFLSTEFEGVSIDPILLRLEDQSVEPGFVDTRNAMVFIARPPEKITKLIRECQEKLREVVPDLWIVPQTSLHMTALEIAHSRSVDEIASLVEQLRDAAPSIVNYPRMHRTRLVKPLLCFDTSAFALSFLPVADTYTYHHFRRDLFDIAHKAGAELQSRYVFPSAHLTVGRFIRPWEGSAPALVARIEEINAWLKREFWPEGDRATEWVVGDETGLEWRTGPVWYGSGGETLLTGDV</sequence>
<dbReference type="Gene3D" id="3.90.1140.10">
    <property type="entry name" value="Cyclic phosphodiesterase"/>
    <property type="match status" value="1"/>
</dbReference>
<accession>A0AAD6XNB9</accession>